<evidence type="ECO:0000256" key="1">
    <source>
        <dbReference type="ARBA" id="ARBA00004613"/>
    </source>
</evidence>
<dbReference type="InterPro" id="IPR009029">
    <property type="entry name" value="HMG_CoA_Rdtase_sub-bd_dom_sf"/>
</dbReference>
<dbReference type="EMBL" id="MU864993">
    <property type="protein sequence ID" value="KAK4461351.1"/>
    <property type="molecule type" value="Genomic_DNA"/>
</dbReference>
<proteinExistence type="predicted"/>
<sequence>MRVASALPVLVAGVTAQGVKGPYEQCGGQGYADAACQNGWQCTTYNPWYAQCVPAATSTPAGGIATSATTTTRPTTTSASSSSPTTTLVTIITTAPTTTTGRRTTTTGLIVDSSLWPTPTALQSGWYWIRAVAEPNFHSYLQPQATAAPSLSTNAPAIIASAKNAAQYNVASGQLIQNRFGNGPNLYLHVENPTDKTQRTLKTWFETTPNTYGAFAFQGDTLVWSVADINRPNTAAWLVCGTGKELFVNTGAYLYNTPAGCSDHTIHSYGGSLADV</sequence>
<feature type="chain" id="PRO_5043417974" description="CBM1 domain-containing protein" evidence="5">
    <location>
        <begin position="17"/>
        <end position="276"/>
    </location>
</feature>
<evidence type="ECO:0000313" key="7">
    <source>
        <dbReference type="EMBL" id="KAK4461351.1"/>
    </source>
</evidence>
<feature type="signal peptide" evidence="5">
    <location>
        <begin position="1"/>
        <end position="16"/>
    </location>
</feature>
<protein>
    <recommendedName>
        <fullName evidence="6">CBM1 domain-containing protein</fullName>
    </recommendedName>
</protein>
<dbReference type="PROSITE" id="PS51164">
    <property type="entry name" value="CBM1_2"/>
    <property type="match status" value="1"/>
</dbReference>
<dbReference type="GO" id="GO:0005576">
    <property type="term" value="C:extracellular region"/>
    <property type="evidence" value="ECO:0007669"/>
    <property type="project" value="UniProtKB-SubCell"/>
</dbReference>
<dbReference type="GO" id="GO:0015936">
    <property type="term" value="P:coenzyme A metabolic process"/>
    <property type="evidence" value="ECO:0007669"/>
    <property type="project" value="InterPro"/>
</dbReference>
<dbReference type="InterPro" id="IPR035971">
    <property type="entry name" value="CBD_sf"/>
</dbReference>
<evidence type="ECO:0000259" key="6">
    <source>
        <dbReference type="PROSITE" id="PS51164"/>
    </source>
</evidence>
<reference evidence="7" key="2">
    <citation type="submission" date="2023-06" db="EMBL/GenBank/DDBJ databases">
        <authorList>
            <consortium name="Lawrence Berkeley National Laboratory"/>
            <person name="Mondo S.J."/>
            <person name="Hensen N."/>
            <person name="Bonometti L."/>
            <person name="Westerberg I."/>
            <person name="Brannstrom I.O."/>
            <person name="Guillou S."/>
            <person name="Cros-Aarteil S."/>
            <person name="Calhoun S."/>
            <person name="Haridas S."/>
            <person name="Kuo A."/>
            <person name="Pangilinan J."/>
            <person name="Riley R."/>
            <person name="Labutti K."/>
            <person name="Andreopoulos B."/>
            <person name="Lipzen A."/>
            <person name="Chen C."/>
            <person name="Yanf M."/>
            <person name="Daum C."/>
            <person name="Ng V."/>
            <person name="Clum A."/>
            <person name="Steindorff A."/>
            <person name="Ohm R."/>
            <person name="Martin F."/>
            <person name="Silar P."/>
            <person name="Natvig D."/>
            <person name="Lalanne C."/>
            <person name="Gautier V."/>
            <person name="Ament-Velasquez S.L."/>
            <person name="Kruys A."/>
            <person name="Hutchinson M.I."/>
            <person name="Powell A.J."/>
            <person name="Barry K."/>
            <person name="Miller A.N."/>
            <person name="Grigoriev I.V."/>
            <person name="Debuchy R."/>
            <person name="Gladieux P."/>
            <person name="Thoren M.H."/>
            <person name="Johannesson H."/>
        </authorList>
    </citation>
    <scope>NUCLEOTIDE SEQUENCE</scope>
    <source>
        <strain evidence="7">PSN324</strain>
    </source>
</reference>
<keyword evidence="3 5" id="KW-0732">Signal</keyword>
<gene>
    <name evidence="7" type="ORF">QBC42DRAFT_330229</name>
</gene>
<reference evidence="7" key="1">
    <citation type="journal article" date="2023" name="Mol. Phylogenet. Evol.">
        <title>Genome-scale phylogeny and comparative genomics of the fungal order Sordariales.</title>
        <authorList>
            <person name="Hensen N."/>
            <person name="Bonometti L."/>
            <person name="Westerberg I."/>
            <person name="Brannstrom I.O."/>
            <person name="Guillou S."/>
            <person name="Cros-Aarteil S."/>
            <person name="Calhoun S."/>
            <person name="Haridas S."/>
            <person name="Kuo A."/>
            <person name="Mondo S."/>
            <person name="Pangilinan J."/>
            <person name="Riley R."/>
            <person name="LaButti K."/>
            <person name="Andreopoulos B."/>
            <person name="Lipzen A."/>
            <person name="Chen C."/>
            <person name="Yan M."/>
            <person name="Daum C."/>
            <person name="Ng V."/>
            <person name="Clum A."/>
            <person name="Steindorff A."/>
            <person name="Ohm R.A."/>
            <person name="Martin F."/>
            <person name="Silar P."/>
            <person name="Natvig D.O."/>
            <person name="Lalanne C."/>
            <person name="Gautier V."/>
            <person name="Ament-Velasquez S.L."/>
            <person name="Kruys A."/>
            <person name="Hutchinson M.I."/>
            <person name="Powell A.J."/>
            <person name="Barry K."/>
            <person name="Miller A.N."/>
            <person name="Grigoriev I.V."/>
            <person name="Debuchy R."/>
            <person name="Gladieux P."/>
            <person name="Hiltunen Thoren M."/>
            <person name="Johannesson H."/>
        </authorList>
    </citation>
    <scope>NUCLEOTIDE SEQUENCE</scope>
    <source>
        <strain evidence="7">PSN324</strain>
    </source>
</reference>
<evidence type="ECO:0000313" key="8">
    <source>
        <dbReference type="Proteomes" id="UP001321749"/>
    </source>
</evidence>
<dbReference type="SMART" id="SM00236">
    <property type="entry name" value="fCBD"/>
    <property type="match status" value="1"/>
</dbReference>
<name>A0AAV9HKM8_9PEZI</name>
<dbReference type="GO" id="GO:0005975">
    <property type="term" value="P:carbohydrate metabolic process"/>
    <property type="evidence" value="ECO:0007669"/>
    <property type="project" value="InterPro"/>
</dbReference>
<feature type="region of interest" description="Disordered" evidence="4">
    <location>
        <begin position="63"/>
        <end position="83"/>
    </location>
</feature>
<comment type="caution">
    <text evidence="7">The sequence shown here is derived from an EMBL/GenBank/DDBJ whole genome shotgun (WGS) entry which is preliminary data.</text>
</comment>
<dbReference type="Proteomes" id="UP001321749">
    <property type="component" value="Unassembled WGS sequence"/>
</dbReference>
<dbReference type="GO" id="GO:0016616">
    <property type="term" value="F:oxidoreductase activity, acting on the CH-OH group of donors, NAD or NADP as acceptor"/>
    <property type="evidence" value="ECO:0007669"/>
    <property type="project" value="InterPro"/>
</dbReference>
<evidence type="ECO:0000256" key="2">
    <source>
        <dbReference type="ARBA" id="ARBA00022525"/>
    </source>
</evidence>
<keyword evidence="2" id="KW-0964">Secreted</keyword>
<dbReference type="InterPro" id="IPR000254">
    <property type="entry name" value="CBD"/>
</dbReference>
<dbReference type="AlphaFoldDB" id="A0AAV9HKM8"/>
<evidence type="ECO:0000256" key="3">
    <source>
        <dbReference type="ARBA" id="ARBA00022729"/>
    </source>
</evidence>
<organism evidence="7 8">
    <name type="scientific">Cladorrhinum samala</name>
    <dbReference type="NCBI Taxonomy" id="585594"/>
    <lineage>
        <taxon>Eukaryota</taxon>
        <taxon>Fungi</taxon>
        <taxon>Dikarya</taxon>
        <taxon>Ascomycota</taxon>
        <taxon>Pezizomycotina</taxon>
        <taxon>Sordariomycetes</taxon>
        <taxon>Sordariomycetidae</taxon>
        <taxon>Sordariales</taxon>
        <taxon>Podosporaceae</taxon>
        <taxon>Cladorrhinum</taxon>
    </lineage>
</organism>
<keyword evidence="8" id="KW-1185">Reference proteome</keyword>
<evidence type="ECO:0000256" key="5">
    <source>
        <dbReference type="SAM" id="SignalP"/>
    </source>
</evidence>
<accession>A0AAV9HKM8</accession>
<feature type="domain" description="CBM1" evidence="6">
    <location>
        <begin position="18"/>
        <end position="53"/>
    </location>
</feature>
<comment type="subcellular location">
    <subcellularLocation>
        <location evidence="1">Secreted</location>
    </subcellularLocation>
</comment>
<dbReference type="SUPFAM" id="SSF56542">
    <property type="entry name" value="Substrate-binding domain of HMG-CoA reductase"/>
    <property type="match status" value="1"/>
</dbReference>
<dbReference type="GO" id="GO:0030248">
    <property type="term" value="F:cellulose binding"/>
    <property type="evidence" value="ECO:0007669"/>
    <property type="project" value="InterPro"/>
</dbReference>
<dbReference type="Pfam" id="PF00734">
    <property type="entry name" value="CBM_1"/>
    <property type="match status" value="1"/>
</dbReference>
<evidence type="ECO:0000256" key="4">
    <source>
        <dbReference type="SAM" id="MobiDB-lite"/>
    </source>
</evidence>
<dbReference type="SUPFAM" id="SSF57180">
    <property type="entry name" value="Cellulose-binding domain"/>
    <property type="match status" value="1"/>
</dbReference>